<evidence type="ECO:0000259" key="4">
    <source>
        <dbReference type="Pfam" id="PF00561"/>
    </source>
</evidence>
<protein>
    <recommendedName>
        <fullName evidence="4">AB hydrolase-1 domain-containing protein</fullName>
    </recommendedName>
</protein>
<dbReference type="PANTHER" id="PTHR43798">
    <property type="entry name" value="MONOACYLGLYCEROL LIPASE"/>
    <property type="match status" value="1"/>
</dbReference>
<dbReference type="Proteomes" id="UP000197277">
    <property type="component" value="Unassembled WGS sequence"/>
</dbReference>
<dbReference type="PRINTS" id="PR00793">
    <property type="entry name" value="PROAMNOPTASE"/>
</dbReference>
<feature type="domain" description="AB hydrolase-1" evidence="4">
    <location>
        <begin position="61"/>
        <end position="301"/>
    </location>
</feature>
<dbReference type="InterPro" id="IPR002410">
    <property type="entry name" value="Peptidase_S33"/>
</dbReference>
<dbReference type="AlphaFoldDB" id="A0A246FHM4"/>
<keyword evidence="6" id="KW-1185">Reference proteome</keyword>
<evidence type="ECO:0000313" key="5">
    <source>
        <dbReference type="EMBL" id="OWP62021.1"/>
    </source>
</evidence>
<evidence type="ECO:0000256" key="1">
    <source>
        <dbReference type="ARBA" id="ARBA00010088"/>
    </source>
</evidence>
<dbReference type="GO" id="GO:0006508">
    <property type="term" value="P:proteolysis"/>
    <property type="evidence" value="ECO:0007669"/>
    <property type="project" value="InterPro"/>
</dbReference>
<evidence type="ECO:0000256" key="3">
    <source>
        <dbReference type="SAM" id="SignalP"/>
    </source>
</evidence>
<proteinExistence type="inferred from homology"/>
<accession>A0A246FHM4</accession>
<evidence type="ECO:0000256" key="2">
    <source>
        <dbReference type="ARBA" id="ARBA00022801"/>
    </source>
</evidence>
<dbReference type="Gene3D" id="3.40.50.1820">
    <property type="entry name" value="alpha/beta hydrolase"/>
    <property type="match status" value="1"/>
</dbReference>
<keyword evidence="2" id="KW-0378">Hydrolase</keyword>
<organism evidence="5 6">
    <name type="scientific">Hymenobacter amundsenii</name>
    <dbReference type="NCBI Taxonomy" id="2006685"/>
    <lineage>
        <taxon>Bacteria</taxon>
        <taxon>Pseudomonadati</taxon>
        <taxon>Bacteroidota</taxon>
        <taxon>Cytophagia</taxon>
        <taxon>Cytophagales</taxon>
        <taxon>Hymenobacteraceae</taxon>
        <taxon>Hymenobacter</taxon>
    </lineage>
</organism>
<reference evidence="5 6" key="1">
    <citation type="submission" date="2017-06" db="EMBL/GenBank/DDBJ databases">
        <title>Hymenobacter amundsenii sp. nov. isolated from regoliths in Antarctica.</title>
        <authorList>
            <person name="Sedlacek I."/>
            <person name="Kralova S."/>
            <person name="Pantucek R."/>
            <person name="Svec P."/>
            <person name="Holochova P."/>
            <person name="Stankova E."/>
            <person name="Vrbovska V."/>
            <person name="Busse H.-J."/>
        </authorList>
    </citation>
    <scope>NUCLEOTIDE SEQUENCE [LARGE SCALE GENOMIC DNA]</scope>
    <source>
        <strain evidence="5 6">CCM 8682</strain>
    </source>
</reference>
<dbReference type="Pfam" id="PF00561">
    <property type="entry name" value="Abhydrolase_1"/>
    <property type="match status" value="1"/>
</dbReference>
<dbReference type="EMBL" id="NIRR01000035">
    <property type="protein sequence ID" value="OWP62021.1"/>
    <property type="molecule type" value="Genomic_DNA"/>
</dbReference>
<sequence>MSSSRYLFFAGPVRGLLVLLLLLSFSLAARASQLAGGQHDFTTSDSVRLYVRVAGQGQPCLFVHGGPGTGSQAVEVLAGAALEQDLQLLYLDQRGSGRSGSAANHNYSLERQVQDMEELRQHLQLDQWTLMSHSFGGILATAYAQKYPTRVRALILVNSILNLPAAMEATTAHGYTLLPTATRPPLDAAAPLPQRYFMVTGMLQQQRLYNQLQYASDTSAARVSRALRGQLQNHDFAATMFQNPGTYLFDYTPATAALTMPVLVLTGQQDYLTGPDHYRAFRFPHQTTVVLPGRHTPFVDNLPEMSTAIHGFVRRLPRVR</sequence>
<comment type="similarity">
    <text evidence="1">Belongs to the peptidase S33 family.</text>
</comment>
<dbReference type="SUPFAM" id="SSF53474">
    <property type="entry name" value="alpha/beta-Hydrolases"/>
    <property type="match status" value="1"/>
</dbReference>
<gene>
    <name evidence="5" type="ORF">CDA63_16460</name>
</gene>
<dbReference type="PANTHER" id="PTHR43798:SF33">
    <property type="entry name" value="HYDROLASE, PUTATIVE (AFU_ORTHOLOGUE AFUA_2G14860)-RELATED"/>
    <property type="match status" value="1"/>
</dbReference>
<dbReference type="PRINTS" id="PR00111">
    <property type="entry name" value="ABHYDROLASE"/>
</dbReference>
<keyword evidence="3" id="KW-0732">Signal</keyword>
<feature type="chain" id="PRO_5013235852" description="AB hydrolase-1 domain-containing protein" evidence="3">
    <location>
        <begin position="32"/>
        <end position="320"/>
    </location>
</feature>
<dbReference type="GO" id="GO:0016020">
    <property type="term" value="C:membrane"/>
    <property type="evidence" value="ECO:0007669"/>
    <property type="project" value="TreeGrafter"/>
</dbReference>
<name>A0A246FHM4_9BACT</name>
<dbReference type="RefSeq" id="WP_088465552.1">
    <property type="nucleotide sequence ID" value="NZ_NIRR01000035.1"/>
</dbReference>
<dbReference type="InterPro" id="IPR050266">
    <property type="entry name" value="AB_hydrolase_sf"/>
</dbReference>
<dbReference type="InterPro" id="IPR029058">
    <property type="entry name" value="AB_hydrolase_fold"/>
</dbReference>
<feature type="signal peptide" evidence="3">
    <location>
        <begin position="1"/>
        <end position="31"/>
    </location>
</feature>
<comment type="caution">
    <text evidence="5">The sequence shown here is derived from an EMBL/GenBank/DDBJ whole genome shotgun (WGS) entry which is preliminary data.</text>
</comment>
<dbReference type="OrthoDB" id="9796770at2"/>
<dbReference type="InterPro" id="IPR000073">
    <property type="entry name" value="AB_hydrolase_1"/>
</dbReference>
<evidence type="ECO:0000313" key="6">
    <source>
        <dbReference type="Proteomes" id="UP000197277"/>
    </source>
</evidence>
<dbReference type="GO" id="GO:0008233">
    <property type="term" value="F:peptidase activity"/>
    <property type="evidence" value="ECO:0007669"/>
    <property type="project" value="InterPro"/>
</dbReference>